<reference evidence="3" key="1">
    <citation type="journal article" date="2020" name="mSystems">
        <title>Genome- and Community-Level Interaction Insights into Carbon Utilization and Element Cycling Functions of Hydrothermarchaeota in Hydrothermal Sediment.</title>
        <authorList>
            <person name="Zhou Z."/>
            <person name="Liu Y."/>
            <person name="Xu W."/>
            <person name="Pan J."/>
            <person name="Luo Z.H."/>
            <person name="Li M."/>
        </authorList>
    </citation>
    <scope>NUCLEOTIDE SEQUENCE [LARGE SCALE GENOMIC DNA]</scope>
    <source>
        <strain evidence="3">SpSt-1179</strain>
    </source>
</reference>
<name>A0A7C1CUZ0_9BACT</name>
<dbReference type="Pfam" id="PF01905">
    <property type="entry name" value="DevR"/>
    <property type="match status" value="1"/>
</dbReference>
<gene>
    <name evidence="3" type="primary">cas7i</name>
    <name evidence="3" type="ORF">ENN47_10830</name>
</gene>
<dbReference type="InterPro" id="IPR010154">
    <property type="entry name" value="CRISPR-assoc_Cas7/Cst2/DevR"/>
</dbReference>
<organism evidence="3">
    <name type="scientific">Mesotoga infera</name>
    <dbReference type="NCBI Taxonomy" id="1236046"/>
    <lineage>
        <taxon>Bacteria</taxon>
        <taxon>Thermotogati</taxon>
        <taxon>Thermotogota</taxon>
        <taxon>Thermotogae</taxon>
        <taxon>Kosmotogales</taxon>
        <taxon>Kosmotogaceae</taxon>
        <taxon>Mesotoga</taxon>
    </lineage>
</organism>
<proteinExistence type="predicted"/>
<protein>
    <submittedName>
        <fullName evidence="3">Type I-B CRISPR-associated protein Cas7/Cst2/DevR</fullName>
    </submittedName>
</protein>
<dbReference type="EMBL" id="DSBT01000335">
    <property type="protein sequence ID" value="HDP78652.1"/>
    <property type="molecule type" value="Genomic_DNA"/>
</dbReference>
<sequence>MEKYNRGLTLTVVVEGQSLNFGEGFGNVATLKKLKRANGNEYDFSSRQSLRYSIVKMGNESFGWRLSSFNSESKVVQFAEEESIAASPEIDLFGYMKTKSKGSDDKTATRVAPVRLTPAIALEPFNYEVEFQTNKWLADRAGKQPNIANAENHRSLYRYTVTVDLDRVGTEAWNLSLPEEERKVEVSTEERSKRVCELLEIIKYLYRDIRGRREDLKPVFIAGGVYKIKNPFFMNAISITWDGDKPVIDLDPIKEISESIDDGETFIGARKGYWGNDFDESVLSPEQAIEGMKNLVESVYSGQ</sequence>
<comment type="caution">
    <text evidence="3">The sequence shown here is derived from an EMBL/GenBank/DDBJ whole genome shotgun (WGS) entry which is preliminary data.</text>
</comment>
<keyword evidence="1" id="KW-0051">Antiviral defense</keyword>
<evidence type="ECO:0000256" key="2">
    <source>
        <dbReference type="ARBA" id="ARBA00025626"/>
    </source>
</evidence>
<dbReference type="NCBIfam" id="TIGR01875">
    <property type="entry name" value="cas_MJ0381"/>
    <property type="match status" value="1"/>
</dbReference>
<dbReference type="AlphaFoldDB" id="A0A7C1CUZ0"/>
<evidence type="ECO:0000256" key="1">
    <source>
        <dbReference type="ARBA" id="ARBA00023118"/>
    </source>
</evidence>
<dbReference type="Proteomes" id="UP000886198">
    <property type="component" value="Unassembled WGS sequence"/>
</dbReference>
<dbReference type="InterPro" id="IPR013414">
    <property type="entry name" value="Cas7/Cst2/DevR_sub_I-B/Tneap"/>
</dbReference>
<dbReference type="GO" id="GO:0051607">
    <property type="term" value="P:defense response to virus"/>
    <property type="evidence" value="ECO:0007669"/>
    <property type="project" value="UniProtKB-KW"/>
</dbReference>
<dbReference type="NCBIfam" id="TIGR02585">
    <property type="entry name" value="cas_Cst2_DevR"/>
    <property type="match status" value="1"/>
</dbReference>
<evidence type="ECO:0000313" key="3">
    <source>
        <dbReference type="EMBL" id="HDP78652.1"/>
    </source>
</evidence>
<comment type="function">
    <text evidence="2">CRISPR (clustered regularly interspaced short palindromic repeat) is an adaptive immune system that provides protection against mobile genetic elements (viruses, transposable elements and conjugative plasmids). CRISPR clusters contain spacers, sequences complementary to antecedent mobile elements, and target invading nucleic acids. CRISPR clusters are transcribed and processed into CRISPR RNA (crRNA).</text>
</comment>
<accession>A0A7C1CUZ0</accession>